<proteinExistence type="inferred from homology"/>
<dbReference type="Gene3D" id="3.40.190.10">
    <property type="entry name" value="Periplasmic binding protein-like II"/>
    <property type="match status" value="1"/>
</dbReference>
<feature type="signal peptide" evidence="2">
    <location>
        <begin position="1"/>
        <end position="23"/>
    </location>
</feature>
<evidence type="ECO:0000256" key="2">
    <source>
        <dbReference type="SAM" id="SignalP"/>
    </source>
</evidence>
<evidence type="ECO:0000313" key="4">
    <source>
        <dbReference type="Proteomes" id="UP000077173"/>
    </source>
</evidence>
<dbReference type="Proteomes" id="UP000077173">
    <property type="component" value="Unassembled WGS sequence"/>
</dbReference>
<dbReference type="PANTHER" id="PTHR42928">
    <property type="entry name" value="TRICARBOXYLATE-BINDING PROTEIN"/>
    <property type="match status" value="1"/>
</dbReference>
<dbReference type="AlphaFoldDB" id="A0A176YLD5"/>
<sequence>MKRRAFLAAVSLCVMTAIAPVQAQESYPSKPVSVIVPFSAGGTADIFARMVSAHLQKTWGGTFVVENVGGAGSILGVTRLARAAPDGATIGLASTSALSINPTLYGEKLSYRPDKDLIPVAQISVVPNVLVVNPAKLKVKSVPELIAYLKANPNKVSFGSAGVGTSQHLAGELFQQMTGTQMVHVPYKGSSQMLTDLLSGQIDLAFDNVPLLLPQAKEGHLVMLATATPERAAFDPQLPAMSEFLPGFEAVAWHGFLVPAGTPKPIVDKLADEIRAFMKQPETVQKMAELGAIAVAKDPQEFSAYIASETTRWKGVIEKAAIKVD</sequence>
<dbReference type="PIRSF" id="PIRSF017082">
    <property type="entry name" value="YflP"/>
    <property type="match status" value="1"/>
</dbReference>
<organism evidence="3 4">
    <name type="scientific">Bradyrhizobium neotropicale</name>
    <dbReference type="NCBI Taxonomy" id="1497615"/>
    <lineage>
        <taxon>Bacteria</taxon>
        <taxon>Pseudomonadati</taxon>
        <taxon>Pseudomonadota</taxon>
        <taxon>Alphaproteobacteria</taxon>
        <taxon>Hyphomicrobiales</taxon>
        <taxon>Nitrobacteraceae</taxon>
        <taxon>Bradyrhizobium</taxon>
    </lineage>
</organism>
<comment type="caution">
    <text evidence="3">The sequence shown here is derived from an EMBL/GenBank/DDBJ whole genome shotgun (WGS) entry which is preliminary data.</text>
</comment>
<gene>
    <name evidence="3" type="ORF">AXW67_32010</name>
</gene>
<evidence type="ECO:0000313" key="3">
    <source>
        <dbReference type="EMBL" id="OAF06598.1"/>
    </source>
</evidence>
<dbReference type="InterPro" id="IPR042100">
    <property type="entry name" value="Bug_dom1"/>
</dbReference>
<evidence type="ECO:0000256" key="1">
    <source>
        <dbReference type="ARBA" id="ARBA00006987"/>
    </source>
</evidence>
<reference evidence="3 4" key="1">
    <citation type="submission" date="2016-02" db="EMBL/GenBank/DDBJ databases">
        <title>Draft genome sequence of the strain BR 10247T Bradyrhizobium neotropicale isolated from nodules of Centrolobium paraense.</title>
        <authorList>
            <person name="Simoes-Araujo J.L."/>
            <person name="Barauna A.C."/>
            <person name="Silva K."/>
            <person name="Zilli J.E."/>
        </authorList>
    </citation>
    <scope>NUCLEOTIDE SEQUENCE [LARGE SCALE GENOMIC DNA]</scope>
    <source>
        <strain evidence="3 4">BR 10247</strain>
    </source>
</reference>
<protein>
    <submittedName>
        <fullName evidence="3">MFS transporter</fullName>
    </submittedName>
</protein>
<accession>A0A176YLD5</accession>
<comment type="similarity">
    <text evidence="1">Belongs to the UPF0065 (bug) family.</text>
</comment>
<name>A0A176YLD5_9BRAD</name>
<dbReference type="PANTHER" id="PTHR42928:SF5">
    <property type="entry name" value="BLR1237 PROTEIN"/>
    <property type="match status" value="1"/>
</dbReference>
<keyword evidence="4" id="KW-1185">Reference proteome</keyword>
<dbReference type="Pfam" id="PF03401">
    <property type="entry name" value="TctC"/>
    <property type="match status" value="1"/>
</dbReference>
<keyword evidence="2" id="KW-0732">Signal</keyword>
<dbReference type="RefSeq" id="WP_063682101.1">
    <property type="nucleotide sequence ID" value="NZ_LSEF01000121.1"/>
</dbReference>
<dbReference type="SUPFAM" id="SSF53850">
    <property type="entry name" value="Periplasmic binding protein-like II"/>
    <property type="match status" value="1"/>
</dbReference>
<dbReference type="CDD" id="cd13578">
    <property type="entry name" value="PBP2_Bug27"/>
    <property type="match status" value="1"/>
</dbReference>
<feature type="chain" id="PRO_5008054752" evidence="2">
    <location>
        <begin position="24"/>
        <end position="325"/>
    </location>
</feature>
<dbReference type="InterPro" id="IPR005064">
    <property type="entry name" value="BUG"/>
</dbReference>
<dbReference type="EMBL" id="LSEF01000121">
    <property type="protein sequence ID" value="OAF06598.1"/>
    <property type="molecule type" value="Genomic_DNA"/>
</dbReference>
<dbReference type="Gene3D" id="3.40.190.150">
    <property type="entry name" value="Bordetella uptake gene, domain 1"/>
    <property type="match status" value="1"/>
</dbReference>